<organism evidence="2 3">
    <name type="scientific">Arachidicoccus soli</name>
    <dbReference type="NCBI Taxonomy" id="2341117"/>
    <lineage>
        <taxon>Bacteria</taxon>
        <taxon>Pseudomonadati</taxon>
        <taxon>Bacteroidota</taxon>
        <taxon>Chitinophagia</taxon>
        <taxon>Chitinophagales</taxon>
        <taxon>Chitinophagaceae</taxon>
        <taxon>Arachidicoccus</taxon>
    </lineage>
</organism>
<feature type="transmembrane region" description="Helical" evidence="1">
    <location>
        <begin position="79"/>
        <end position="100"/>
    </location>
</feature>
<accession>A0A386HMS3</accession>
<evidence type="ECO:0000313" key="2">
    <source>
        <dbReference type="EMBL" id="AYD47095.1"/>
    </source>
</evidence>
<dbReference type="OrthoDB" id="64737at2"/>
<reference evidence="2 3" key="1">
    <citation type="submission" date="2018-09" db="EMBL/GenBank/DDBJ databases">
        <title>Arachidicoccus sp. nov., a bacterium isolated from soil.</title>
        <authorList>
            <person name="Weon H.-Y."/>
            <person name="Kwon S.-W."/>
            <person name="Lee S.A."/>
        </authorList>
    </citation>
    <scope>NUCLEOTIDE SEQUENCE [LARGE SCALE GENOMIC DNA]</scope>
    <source>
        <strain evidence="2 3">KIS59-12</strain>
    </source>
</reference>
<dbReference type="AlphaFoldDB" id="A0A386HMS3"/>
<feature type="transmembrane region" description="Helical" evidence="1">
    <location>
        <begin position="38"/>
        <end position="59"/>
    </location>
</feature>
<gene>
    <name evidence="2" type="ORF">D6B99_05390</name>
</gene>
<keyword evidence="1" id="KW-1133">Transmembrane helix</keyword>
<dbReference type="KEGG" id="ark:D6B99_05390"/>
<keyword evidence="3" id="KW-1185">Reference proteome</keyword>
<keyword evidence="1" id="KW-0472">Membrane</keyword>
<dbReference type="InterPro" id="IPR009781">
    <property type="entry name" value="DUF1345"/>
</dbReference>
<feature type="transmembrane region" description="Helical" evidence="1">
    <location>
        <begin position="12"/>
        <end position="32"/>
    </location>
</feature>
<dbReference type="Proteomes" id="UP000266118">
    <property type="component" value="Chromosome"/>
</dbReference>
<name>A0A386HMS3_9BACT</name>
<proteinExistence type="predicted"/>
<evidence type="ECO:0000256" key="1">
    <source>
        <dbReference type="SAM" id="Phobius"/>
    </source>
</evidence>
<dbReference type="EMBL" id="CP032489">
    <property type="protein sequence ID" value="AYD47095.1"/>
    <property type="molecule type" value="Genomic_DNA"/>
</dbReference>
<feature type="transmembrane region" description="Helical" evidence="1">
    <location>
        <begin position="112"/>
        <end position="134"/>
    </location>
</feature>
<evidence type="ECO:0000313" key="3">
    <source>
        <dbReference type="Proteomes" id="UP000266118"/>
    </source>
</evidence>
<sequence length="223" mass="25261">MPENKKSFVNKLSALQKLVISIFSGVLAYFLFPMKPLLHLVFSWDIVCICLLVLTWITFFTTPIQQIRLQAQKQDDSRIIIFILILIATSFSMFSVVEMIVGSSTENRYETFYLSIGIGCMVLSWVLVHTIFAIRYAHLFYAKDLIHNASHIGGLDFPGDTKPDFIDFAYFSFTLGMTFQVSDVEITGKHIRRLSLLHGLFSFAFNAIIIALSVNIISGLISK</sequence>
<dbReference type="RefSeq" id="WP_119985844.1">
    <property type="nucleotide sequence ID" value="NZ_CP032489.1"/>
</dbReference>
<feature type="transmembrane region" description="Helical" evidence="1">
    <location>
        <begin position="199"/>
        <end position="221"/>
    </location>
</feature>
<keyword evidence="1" id="KW-0812">Transmembrane</keyword>
<dbReference type="Pfam" id="PF07077">
    <property type="entry name" value="DUF1345"/>
    <property type="match status" value="1"/>
</dbReference>
<protein>
    <submittedName>
        <fullName evidence="2">DUF1345 domain-containing protein</fullName>
    </submittedName>
</protein>